<comment type="caution">
    <text evidence="2">The sequence shown here is derived from an EMBL/GenBank/DDBJ whole genome shotgun (WGS) entry which is preliminary data.</text>
</comment>
<dbReference type="AlphaFoldDB" id="A0AAE0R5J5"/>
<reference evidence="2" key="1">
    <citation type="submission" date="2023-06" db="EMBL/GenBank/DDBJ databases">
        <title>Male Hemibagrus guttatus genome.</title>
        <authorList>
            <person name="Bian C."/>
        </authorList>
    </citation>
    <scope>NUCLEOTIDE SEQUENCE</scope>
    <source>
        <strain evidence="2">Male_cb2023</strain>
        <tissue evidence="2">Muscle</tissue>
    </source>
</reference>
<name>A0AAE0R5J5_9TELE</name>
<dbReference type="SUPFAM" id="SSF52266">
    <property type="entry name" value="SGNH hydrolase"/>
    <property type="match status" value="1"/>
</dbReference>
<evidence type="ECO:0000313" key="2">
    <source>
        <dbReference type="EMBL" id="KAK3543350.1"/>
    </source>
</evidence>
<dbReference type="InterPro" id="IPR057106">
    <property type="entry name" value="NXPE4_C"/>
</dbReference>
<feature type="domain" description="NXPE C-terminal" evidence="1">
    <location>
        <begin position="40"/>
        <end position="265"/>
    </location>
</feature>
<evidence type="ECO:0000259" key="1">
    <source>
        <dbReference type="Pfam" id="PF24536"/>
    </source>
</evidence>
<dbReference type="Pfam" id="PF24536">
    <property type="entry name" value="NXPE4_C"/>
    <property type="match status" value="1"/>
</dbReference>
<gene>
    <name evidence="2" type="ORF">QTP70_018361</name>
</gene>
<protein>
    <recommendedName>
        <fullName evidence="1">NXPE C-terminal domain-containing protein</fullName>
    </recommendedName>
</protein>
<evidence type="ECO:0000313" key="3">
    <source>
        <dbReference type="Proteomes" id="UP001274896"/>
    </source>
</evidence>
<sequence>MRRREREREILPWIGAGEDRDQTKVESTYNAAGYYFQNTWRSLSGAAIQHFTKSSAITSCLKGKIVYMHGDSTVRQWFEYLANFVPNLKPLNLYSLRKAGPFMLVDDTNNILVKFRCHGTPIRSSPAYTSELRYIANEIDRIQGGPNKVFIITVWSHFGTYPIEAYIRRIRQIRKAVVRLLNRAPDTLVVIRTPNLQKFDPAHSLFYSNWFCLQIDTVLRAMFKGLNVKFLDAWEMTLAHHLPHDLHPAQPIIKNMIDVILSYICP</sequence>
<dbReference type="PANTHER" id="PTHR16165:SF9">
    <property type="entry name" value="NXPE FAMILY MEMBER 3"/>
    <property type="match status" value="1"/>
</dbReference>
<keyword evidence="3" id="KW-1185">Reference proteome</keyword>
<dbReference type="EMBL" id="JAUCMX010000006">
    <property type="protein sequence ID" value="KAK3543350.1"/>
    <property type="molecule type" value="Genomic_DNA"/>
</dbReference>
<dbReference type="Proteomes" id="UP001274896">
    <property type="component" value="Unassembled WGS sequence"/>
</dbReference>
<organism evidence="2 3">
    <name type="scientific">Hemibagrus guttatus</name>
    <dbReference type="NCBI Taxonomy" id="175788"/>
    <lineage>
        <taxon>Eukaryota</taxon>
        <taxon>Metazoa</taxon>
        <taxon>Chordata</taxon>
        <taxon>Craniata</taxon>
        <taxon>Vertebrata</taxon>
        <taxon>Euteleostomi</taxon>
        <taxon>Actinopterygii</taxon>
        <taxon>Neopterygii</taxon>
        <taxon>Teleostei</taxon>
        <taxon>Ostariophysi</taxon>
        <taxon>Siluriformes</taxon>
        <taxon>Bagridae</taxon>
        <taxon>Hemibagrus</taxon>
    </lineage>
</organism>
<proteinExistence type="predicted"/>
<accession>A0AAE0R5J5</accession>
<dbReference type="PANTHER" id="PTHR16165">
    <property type="entry name" value="NXPE FAMILY MEMBER"/>
    <property type="match status" value="1"/>
</dbReference>